<sequence length="134" mass="15664">MQILNLRRQFEGLKMKENESIKDFSSQISKLVNQVRLLGEDFPDSRIVEKVLVSLPEKFEHKIYSLEDSKDFFEISLQELVNALQAVEERQAYRQEGSSEGALVAVYKDKGRAKNIFRNNQEGKKRKRKKLEIC</sequence>
<reference evidence="1" key="1">
    <citation type="submission" date="2020-03" db="EMBL/GenBank/DDBJ databases">
        <authorList>
            <person name="Zhang R."/>
        </authorList>
    </citation>
    <scope>NUCLEOTIDE SEQUENCE</scope>
</reference>
<dbReference type="AlphaFoldDB" id="A0A6M2ESX7"/>
<dbReference type="Pfam" id="PF14223">
    <property type="entry name" value="Retrotran_gag_2"/>
    <property type="match status" value="1"/>
</dbReference>
<organism evidence="1">
    <name type="scientific">Populus davidiana</name>
    <dbReference type="NCBI Taxonomy" id="266767"/>
    <lineage>
        <taxon>Eukaryota</taxon>
        <taxon>Viridiplantae</taxon>
        <taxon>Streptophyta</taxon>
        <taxon>Embryophyta</taxon>
        <taxon>Tracheophyta</taxon>
        <taxon>Spermatophyta</taxon>
        <taxon>Magnoliopsida</taxon>
        <taxon>eudicotyledons</taxon>
        <taxon>Gunneridae</taxon>
        <taxon>Pentapetalae</taxon>
        <taxon>rosids</taxon>
        <taxon>fabids</taxon>
        <taxon>Malpighiales</taxon>
        <taxon>Salicaceae</taxon>
        <taxon>Saliceae</taxon>
        <taxon>Populus</taxon>
    </lineage>
</organism>
<evidence type="ECO:0000313" key="1">
    <source>
        <dbReference type="EMBL" id="NUU88282.1"/>
    </source>
</evidence>
<dbReference type="EMBL" id="GILB01007949">
    <property type="protein sequence ID" value="NUU88282.1"/>
    <property type="molecule type" value="Transcribed_RNA"/>
</dbReference>
<accession>A0A6M2ESX7</accession>
<dbReference type="PANTHER" id="PTHR35317:SF31">
    <property type="entry name" value="DUF4219 DOMAIN-CONTAINING PROTEIN"/>
    <property type="match status" value="1"/>
</dbReference>
<protein>
    <submittedName>
        <fullName evidence="1">Uncharacterized protein</fullName>
    </submittedName>
</protein>
<dbReference type="PANTHER" id="PTHR35317">
    <property type="entry name" value="OS04G0629600 PROTEIN"/>
    <property type="match status" value="1"/>
</dbReference>
<name>A0A6M2ESX7_9ROSI</name>
<proteinExistence type="predicted"/>